<gene>
    <name evidence="2" type="ORF">RI048_24460</name>
</gene>
<evidence type="ECO:0000313" key="2">
    <source>
        <dbReference type="EMBL" id="MDR9851401.1"/>
    </source>
</evidence>
<dbReference type="EMBL" id="JAVLSJ010000017">
    <property type="protein sequence ID" value="MDR9851401.1"/>
    <property type="molecule type" value="Genomic_DNA"/>
</dbReference>
<keyword evidence="3" id="KW-1185">Reference proteome</keyword>
<sequence>MFATAILIAVAVVAGIAMPALFAMVASDYFAKKTHVHSVI</sequence>
<keyword evidence="1" id="KW-0812">Transmembrane</keyword>
<accession>A0ABU2ET97</accession>
<organism evidence="2 3">
    <name type="scientific">Herbaspirillum huttiense subsp. lycopersici</name>
    <dbReference type="NCBI Taxonomy" id="3074428"/>
    <lineage>
        <taxon>Bacteria</taxon>
        <taxon>Pseudomonadati</taxon>
        <taxon>Pseudomonadota</taxon>
        <taxon>Betaproteobacteria</taxon>
        <taxon>Burkholderiales</taxon>
        <taxon>Oxalobacteraceae</taxon>
        <taxon>Herbaspirillum</taxon>
    </lineage>
</organism>
<dbReference type="Proteomes" id="UP001246576">
    <property type="component" value="Unassembled WGS sequence"/>
</dbReference>
<keyword evidence="1" id="KW-1133">Transmembrane helix</keyword>
<comment type="caution">
    <text evidence="2">The sequence shown here is derived from an EMBL/GenBank/DDBJ whole genome shotgun (WGS) entry which is preliminary data.</text>
</comment>
<evidence type="ECO:0000313" key="3">
    <source>
        <dbReference type="Proteomes" id="UP001246576"/>
    </source>
</evidence>
<reference evidence="2" key="1">
    <citation type="submission" date="2023-09" db="EMBL/GenBank/DDBJ databases">
        <title>Description of first Herbaspirillum huttiense subsp. nephrolepsisexaltata and Herbaspirillum huttiense subsp. lycopersicon.</title>
        <authorList>
            <person name="Poudel M."/>
            <person name="Sharma A."/>
            <person name="Goss E."/>
            <person name="Tapia J.H."/>
            <person name="Harmon C.M."/>
            <person name="Jones J.B."/>
        </authorList>
    </citation>
    <scope>NUCLEOTIDE SEQUENCE</scope>
    <source>
        <strain evidence="2">SE1</strain>
    </source>
</reference>
<evidence type="ECO:0000256" key="1">
    <source>
        <dbReference type="SAM" id="Phobius"/>
    </source>
</evidence>
<feature type="transmembrane region" description="Helical" evidence="1">
    <location>
        <begin position="6"/>
        <end position="26"/>
    </location>
</feature>
<dbReference type="RefSeq" id="WP_310841472.1">
    <property type="nucleotide sequence ID" value="NZ_JAVLSJ010000017.1"/>
</dbReference>
<name>A0ABU2ET97_9BURK</name>
<proteinExistence type="predicted"/>
<protein>
    <submittedName>
        <fullName evidence="2">Uncharacterized protein</fullName>
    </submittedName>
</protein>
<keyword evidence="1" id="KW-0472">Membrane</keyword>